<dbReference type="SUPFAM" id="SSF55729">
    <property type="entry name" value="Acyl-CoA N-acyltransferases (Nat)"/>
    <property type="match status" value="1"/>
</dbReference>
<sequence>MVITIRRATRSQIPEIVSYVMASRAKTFPGQDEAILPDLARFKETYIENPDGCFLTAHDEDGQIVAAIGYLAYEPRFPQLDLGHERVVEVVRLFVDPSWRRAGLASRLFAELTRHAHEAGIGRLYLHTHPHLPGAIRFWQRQGFAILDIQETTGWGTVVHMSRLSEAPLSASLEVDFVQNAGPPKLNGAFAANYQQIQSF</sequence>
<evidence type="ECO:0000259" key="3">
    <source>
        <dbReference type="PROSITE" id="PS51186"/>
    </source>
</evidence>
<evidence type="ECO:0000313" key="4">
    <source>
        <dbReference type="EMBL" id="CAG9990982.1"/>
    </source>
</evidence>
<accession>A0A9N9UHN4</accession>
<dbReference type="AlphaFoldDB" id="A0A9N9UHN4"/>
<reference evidence="4" key="1">
    <citation type="submission" date="2021-10" db="EMBL/GenBank/DDBJ databases">
        <authorList>
            <person name="Piombo E."/>
        </authorList>
    </citation>
    <scope>NUCLEOTIDE SEQUENCE</scope>
</reference>
<dbReference type="PANTHER" id="PTHR43877:SF2">
    <property type="entry name" value="AMINOALKYLPHOSPHONATE N-ACETYLTRANSFERASE-RELATED"/>
    <property type="match status" value="1"/>
</dbReference>
<dbReference type="PROSITE" id="PS51186">
    <property type="entry name" value="GNAT"/>
    <property type="match status" value="1"/>
</dbReference>
<evidence type="ECO:0000313" key="5">
    <source>
        <dbReference type="Proteomes" id="UP000754883"/>
    </source>
</evidence>
<dbReference type="CDD" id="cd04301">
    <property type="entry name" value="NAT_SF"/>
    <property type="match status" value="1"/>
</dbReference>
<dbReference type="OrthoDB" id="41532at2759"/>
<evidence type="ECO:0000256" key="1">
    <source>
        <dbReference type="ARBA" id="ARBA00022679"/>
    </source>
</evidence>
<dbReference type="GO" id="GO:0016747">
    <property type="term" value="F:acyltransferase activity, transferring groups other than amino-acyl groups"/>
    <property type="evidence" value="ECO:0007669"/>
    <property type="project" value="InterPro"/>
</dbReference>
<dbReference type="Pfam" id="PF00583">
    <property type="entry name" value="Acetyltransf_1"/>
    <property type="match status" value="1"/>
</dbReference>
<dbReference type="Gene3D" id="3.40.630.30">
    <property type="match status" value="1"/>
</dbReference>
<protein>
    <recommendedName>
        <fullName evidence="3">N-acetyltransferase domain-containing protein</fullName>
    </recommendedName>
</protein>
<dbReference type="Proteomes" id="UP000754883">
    <property type="component" value="Unassembled WGS sequence"/>
</dbReference>
<evidence type="ECO:0000256" key="2">
    <source>
        <dbReference type="ARBA" id="ARBA00023315"/>
    </source>
</evidence>
<comment type="caution">
    <text evidence="4">The sequence shown here is derived from an EMBL/GenBank/DDBJ whole genome shotgun (WGS) entry which is preliminary data.</text>
</comment>
<proteinExistence type="predicted"/>
<keyword evidence="2" id="KW-0012">Acyltransferase</keyword>
<feature type="domain" description="N-acetyltransferase" evidence="3">
    <location>
        <begin position="3"/>
        <end position="166"/>
    </location>
</feature>
<dbReference type="InterPro" id="IPR050832">
    <property type="entry name" value="Bact_Acetyltransf"/>
</dbReference>
<organism evidence="4 5">
    <name type="scientific">Clonostachys byssicola</name>
    <dbReference type="NCBI Taxonomy" id="160290"/>
    <lineage>
        <taxon>Eukaryota</taxon>
        <taxon>Fungi</taxon>
        <taxon>Dikarya</taxon>
        <taxon>Ascomycota</taxon>
        <taxon>Pezizomycotina</taxon>
        <taxon>Sordariomycetes</taxon>
        <taxon>Hypocreomycetidae</taxon>
        <taxon>Hypocreales</taxon>
        <taxon>Bionectriaceae</taxon>
        <taxon>Clonostachys</taxon>
    </lineage>
</organism>
<name>A0A9N9UHN4_9HYPO</name>
<dbReference type="InterPro" id="IPR016181">
    <property type="entry name" value="Acyl_CoA_acyltransferase"/>
</dbReference>
<keyword evidence="5" id="KW-1185">Reference proteome</keyword>
<dbReference type="EMBL" id="CABFNO020001476">
    <property type="protein sequence ID" value="CAG9990982.1"/>
    <property type="molecule type" value="Genomic_DNA"/>
</dbReference>
<dbReference type="PANTHER" id="PTHR43877">
    <property type="entry name" value="AMINOALKYLPHOSPHONATE N-ACETYLTRANSFERASE-RELATED-RELATED"/>
    <property type="match status" value="1"/>
</dbReference>
<keyword evidence="1" id="KW-0808">Transferase</keyword>
<dbReference type="InterPro" id="IPR000182">
    <property type="entry name" value="GNAT_dom"/>
</dbReference>
<gene>
    <name evidence="4" type="ORF">CBYS24578_00007209</name>
</gene>